<dbReference type="EMBL" id="AP026867">
    <property type="protein sequence ID" value="BDS11573.1"/>
    <property type="molecule type" value="Genomic_DNA"/>
</dbReference>
<dbReference type="AlphaFoldDB" id="A0A915YED1"/>
<proteinExistence type="predicted"/>
<name>A0A915YED1_9BACT</name>
<dbReference type="KEGG" id="aup:AsAng_0022870"/>
<accession>A0A915YED1</accession>
<dbReference type="RefSeq" id="WP_264792730.1">
    <property type="nucleotide sequence ID" value="NZ_AP026867.1"/>
</dbReference>
<gene>
    <name evidence="1" type="ORF">AsAng_0022870</name>
</gene>
<evidence type="ECO:0000313" key="2">
    <source>
        <dbReference type="Proteomes" id="UP001060919"/>
    </source>
</evidence>
<evidence type="ECO:0000313" key="1">
    <source>
        <dbReference type="EMBL" id="BDS11573.1"/>
    </source>
</evidence>
<protein>
    <submittedName>
        <fullName evidence="1">Uncharacterized protein</fullName>
    </submittedName>
</protein>
<organism evidence="1 2">
    <name type="scientific">Aureispira anguillae</name>
    <dbReference type="NCBI Taxonomy" id="2864201"/>
    <lineage>
        <taxon>Bacteria</taxon>
        <taxon>Pseudomonadati</taxon>
        <taxon>Bacteroidota</taxon>
        <taxon>Saprospiria</taxon>
        <taxon>Saprospirales</taxon>
        <taxon>Saprospiraceae</taxon>
        <taxon>Aureispira</taxon>
    </lineage>
</organism>
<keyword evidence="2" id="KW-1185">Reference proteome</keyword>
<dbReference type="Proteomes" id="UP001060919">
    <property type="component" value="Chromosome"/>
</dbReference>
<reference evidence="1" key="1">
    <citation type="submission" date="2022-09" db="EMBL/GenBank/DDBJ databases">
        <title>Aureispira anguillicida sp. nov., isolated from Leptocephalus of Japanese eel Anguilla japonica.</title>
        <authorList>
            <person name="Yuasa K."/>
            <person name="Mekata T."/>
            <person name="Ikunari K."/>
        </authorList>
    </citation>
    <scope>NUCLEOTIDE SEQUENCE</scope>
    <source>
        <strain evidence="1">EL160426</strain>
    </source>
</reference>
<sequence>MPLKTKEAVCNWVNEKLKQHQIQNKKKFLKYDSCINLWVSNILRPKKVQVPIYTTKWKLKILRSLQKLFYGPEEMKMEHWCSRIDFSKIIWADQWKKYPFTYEIALPKYTTEHKYCWEISLNHAFFQEDLQFGVRPIHVYKYTVDMGKGPLIVNKNNGKIYALGSGVMLIDCIKDFEHFIMQQHSDLQWDCYEVKSSNFPFYS</sequence>